<name>A0ACA8ZTF2_9GAMM</name>
<dbReference type="EMBL" id="CAESAP020000395">
    <property type="protein sequence ID" value="CAB5507536.1"/>
    <property type="molecule type" value="Genomic_DNA"/>
</dbReference>
<dbReference type="Proteomes" id="UP000635628">
    <property type="component" value="Unassembled WGS sequence"/>
</dbReference>
<organism evidence="1 2">
    <name type="scientific">Bathymodiolus azoricus thioautotrophic gill symbiont</name>
    <dbReference type="NCBI Taxonomy" id="235205"/>
    <lineage>
        <taxon>Bacteria</taxon>
        <taxon>Pseudomonadati</taxon>
        <taxon>Pseudomonadota</taxon>
        <taxon>Gammaproteobacteria</taxon>
        <taxon>sulfur-oxidizing symbionts</taxon>
    </lineage>
</organism>
<evidence type="ECO:0000313" key="2">
    <source>
        <dbReference type="Proteomes" id="UP000635628"/>
    </source>
</evidence>
<gene>
    <name evidence="1" type="ORF">AZO1586R_2435</name>
</gene>
<comment type="caution">
    <text evidence="1">The sequence shown here is derived from an EMBL/GenBank/DDBJ whole genome shotgun (WGS) entry which is preliminary data.</text>
</comment>
<protein>
    <submittedName>
        <fullName evidence="1">Uncharacterized protein</fullName>
    </submittedName>
</protein>
<evidence type="ECO:0000313" key="1">
    <source>
        <dbReference type="EMBL" id="CAB5507536.1"/>
    </source>
</evidence>
<proteinExistence type="predicted"/>
<reference evidence="1" key="1">
    <citation type="submission" date="2020-05" db="EMBL/GenBank/DDBJ databases">
        <authorList>
            <person name="Petersen J."/>
            <person name="Sayavedra L."/>
        </authorList>
    </citation>
    <scope>NUCLEOTIDE SEQUENCE</scope>
    <source>
        <strain evidence="1">B azoricus SOX Menez Gwen</strain>
    </source>
</reference>
<keyword evidence="2" id="KW-1185">Reference proteome</keyword>
<accession>A0ACA8ZTF2</accession>
<sequence length="782" mass="88429">MLKKIKLIQGIGGFTKTTAGSIDLGDVTIIYGENRNGKSTLCDVMYSLTENNTDFILNRKSIPNNQAQPPKVELMFSTRAKNVTAIFENSQWAVRNPECSKLYVFDQSFIHRNVITGQKLERSNSKNMTSFILGEDDTALLATLEKVNIELREERKLLSDIEEKFTSHSVGNVSKYVNSDLPTETKERLEAKESENEASKRQITTTIQNADKIKRRHVLSAVGTQVKFDQVCDSINTVLASSIQNVHQYSLISLQNHMTNHVNNSATFKGWASQGITQIKDDCPFCGQVLSADAQALITAYQQAFNAEFDRFNNETRQSLNSLRQPFSIPNTRENLIQQHQANQQVFELYVEPQITTNQDLASLTLLLEQKHKAILVSFDAVTANSQQATKFWTPRLEQKFATPYEPSEPVSFEKLNTTAETYSQAIYDYWVAAEQINAILNEYKSSLNEAQLKSQLAVITQEKTRVGLALKRILLEPLCDQHRQKLVSVNSLDATYKSQKQQLEQSQTVYLNTYFDLINELFCQLGSSNFEIIKVPNNRGAQIIYDLRVKFKGEDIPSDKISSVFSESDRRALALCIFLAKVISLPEVERAKAILVMDDPVTSFDNERIELILIKLDELQRSIKQLIITTHYKGMAAKTAKKFKNCAKVLKLVNENDTCLIHGVEIEDMIASDHDIVFDRIKAFVEGHTHNDIRTSLRPFIENEIRFRFKKPLVDLGKNLNDISPCINALKDSGHITANVGIQLSSIINSLNTPMHEIGDDSIENTRALAKLILNVVYNDL</sequence>